<dbReference type="EMBL" id="JAHGAV010000118">
    <property type="protein sequence ID" value="KAG6931556.1"/>
    <property type="molecule type" value="Genomic_DNA"/>
</dbReference>
<evidence type="ECO:0000256" key="5">
    <source>
        <dbReference type="SAM" id="Coils"/>
    </source>
</evidence>
<dbReference type="InterPro" id="IPR051293">
    <property type="entry name" value="MTUS1/CCDC69"/>
</dbReference>
<sequence length="1336" mass="147589">MNVEKSENKAKNGVQSPLFISDENGNKFTCNTTTPPSINHTTNINGNSASQCNKMAEHEDNMDFKDINDFTTISLNQECIGALDLQKTGGEFICRGASLSDTDATCVSYATEQTCIYVLNHNLKESTSLLKENLALKEVQNQSAEQSVPYRPIDCNCTMHLTAMEWSKNSEINNEVGCAHVALDVSSVNESLDMLKNQGETMGSGNEDTFLPLTFISSDEMHMRKSFDTSSPEKPPSSSVLEASGGPNTSNNCSDLVVPPFASPDVGGVSEQSLKGTNYADVAPQNRVSQEMEMQSLKLAGEWVDCHSKNSVSPEHFNMDKDSKKYLHSTPEHAETDTSQTRKVINYSVNDLCALPVQSFDASIDQEQVIKKVSEHLTKEQYVSAKNTAFQDAHSYFAVSESIQSSIPKPEGAATAELKCEATFVVFSPTAGETSPDSCIFTPMTGSKNPKFSVSALAEAGDGSSKLGKNDALMRGCNRKISLKTSSEQIAVKQKNRSPIVSTITKARKAEIVSFPKPNFKNVKPKVISRSVLQSKDNASLKISPRSPQLSTASSSSPVSSPRQLPSSIKALREKRDLDRDTKAEIPMTKPHKQPLNKQLFPSQVVHATTHSKNASLKIPKTLLVKQTPEDIDKASFSNPTSSSVSAAVVICVQNSKGKLNDKMESTKSLAQPCVTSTYWTGAENEQNCNLGTFLETEELIKDPANETFEVGPVPLVSSAKTGAAQGKNIHKEGPITLRSIPAPKVKVVPSVFRSRRGSENKNVCTTKMSSSQRAVLPSSSGVETSSRGKPASVKTSLASWASSGKSLTKSKVPIRRTPSISSISSTQSEQSTCSNNSTSATIIIKNGDWPSKATCQNGISGSISLKPVPRPRVYSLKSTPKGTKNKSGSLNQCIPKSAGPFLPARKTSEPRGNQPLGTPVLNGPRRLLSAFNSVEKGKQRSPKSSCIHTQTSPDVHSTEKKTHELAQYKAKCENQSEIILHLKKFLAISNQKFEALTVVIQHLQSEREEALKQHKELSQEFINVRGELVTTSAACEKLERDRNELQAAYEGFVQKLNQQHQNDLTELEERLKQFYTGECEKLQSICIEEAEKYKAQLQEQVDNLNIAHENFKLELETSHTEKIDELKKEYESSLSELKNAHELERNSFEDSFKEKQESLEKKIDELKRENDSLNEKLKLEEQKQIDKEKANLKNPQIMYLKQELESLKAVLEIKNEKLHQQDKKLMKMEKLVENNTVLMDKMKKFQQENEELKARMDKHMQLSRQLSTEQAVLQESLEKESKVNKRLSMENEELLWKLHNGDLCSPKKVSPSSPPMSSQSPRNSGSFSAPTVAPR</sequence>
<evidence type="ECO:0000256" key="6">
    <source>
        <dbReference type="SAM" id="MobiDB-lite"/>
    </source>
</evidence>
<protein>
    <submittedName>
        <fullName evidence="7">Microtubule associated tumor suppressor 1</fullName>
    </submittedName>
</protein>
<proteinExistence type="inferred from homology"/>
<feature type="compositionally biased region" description="Polar residues" evidence="6">
    <location>
        <begin position="943"/>
        <end position="956"/>
    </location>
</feature>
<evidence type="ECO:0000256" key="3">
    <source>
        <dbReference type="ARBA" id="ARBA00023054"/>
    </source>
</evidence>
<dbReference type="GO" id="GO:0010758">
    <property type="term" value="P:regulation of macrophage chemotaxis"/>
    <property type="evidence" value="ECO:0007669"/>
    <property type="project" value="TreeGrafter"/>
</dbReference>
<feature type="compositionally biased region" description="Polar residues" evidence="6">
    <location>
        <begin position="228"/>
        <end position="254"/>
    </location>
</feature>
<feature type="region of interest" description="Disordered" evidence="6">
    <location>
        <begin position="538"/>
        <end position="595"/>
    </location>
</feature>
<accession>A0A8T1SQU4</accession>
<feature type="compositionally biased region" description="Low complexity" evidence="6">
    <location>
        <begin position="1307"/>
        <end position="1325"/>
    </location>
</feature>
<comment type="similarity">
    <text evidence="2">Belongs to the MTUS1 family.</text>
</comment>
<organism evidence="7 8">
    <name type="scientific">Chelydra serpentina</name>
    <name type="common">Snapping turtle</name>
    <name type="synonym">Testudo serpentina</name>
    <dbReference type="NCBI Taxonomy" id="8475"/>
    <lineage>
        <taxon>Eukaryota</taxon>
        <taxon>Metazoa</taxon>
        <taxon>Chordata</taxon>
        <taxon>Craniata</taxon>
        <taxon>Vertebrata</taxon>
        <taxon>Euteleostomi</taxon>
        <taxon>Archelosauria</taxon>
        <taxon>Testudinata</taxon>
        <taxon>Testudines</taxon>
        <taxon>Cryptodira</taxon>
        <taxon>Durocryptodira</taxon>
        <taxon>Americhelydia</taxon>
        <taxon>Chelydroidea</taxon>
        <taxon>Chelydridae</taxon>
        <taxon>Chelydra</taxon>
    </lineage>
</organism>
<feature type="region of interest" description="Disordered" evidence="6">
    <location>
        <begin position="872"/>
        <end position="961"/>
    </location>
</feature>
<feature type="coiled-coil region" evidence="5">
    <location>
        <begin position="994"/>
        <end position="1270"/>
    </location>
</feature>
<evidence type="ECO:0000256" key="2">
    <source>
        <dbReference type="ARBA" id="ARBA00007585"/>
    </source>
</evidence>
<dbReference type="GO" id="GO:0008017">
    <property type="term" value="F:microtubule binding"/>
    <property type="evidence" value="ECO:0007669"/>
    <property type="project" value="TreeGrafter"/>
</dbReference>
<feature type="compositionally biased region" description="Polar residues" evidence="6">
    <location>
        <begin position="761"/>
        <end position="810"/>
    </location>
</feature>
<reference evidence="7 8" key="1">
    <citation type="journal article" date="2020" name="G3 (Bethesda)">
        <title>Draft Genome of the Common Snapping Turtle, Chelydra serpentina, a Model for Phenotypic Plasticity in Reptiles.</title>
        <authorList>
            <person name="Das D."/>
            <person name="Singh S.K."/>
            <person name="Bierstedt J."/>
            <person name="Erickson A."/>
            <person name="Galli G.L.J."/>
            <person name="Crossley D.A. 2nd"/>
            <person name="Rhen T."/>
        </authorList>
    </citation>
    <scope>NUCLEOTIDE SEQUENCE [LARGE SCALE GENOMIC DNA]</scope>
    <source>
        <strain evidence="7">KW</strain>
    </source>
</reference>
<dbReference type="PANTHER" id="PTHR24200:SF7">
    <property type="entry name" value="MICROTUBULE-ASSOCIATED TUMOR SUPPRESSOR 1"/>
    <property type="match status" value="1"/>
</dbReference>
<gene>
    <name evidence="7" type="primary">MTUS1</name>
    <name evidence="7" type="ORF">G0U57_001337</name>
</gene>
<comment type="caution">
    <text evidence="7">The sequence shown here is derived from an EMBL/GenBank/DDBJ whole genome shotgun (WGS) entry which is preliminary data.</text>
</comment>
<comment type="subcellular location">
    <subcellularLocation>
        <location evidence="1">Nucleus</location>
    </subcellularLocation>
</comment>
<evidence type="ECO:0000256" key="1">
    <source>
        <dbReference type="ARBA" id="ARBA00004123"/>
    </source>
</evidence>
<evidence type="ECO:0000256" key="4">
    <source>
        <dbReference type="ARBA" id="ARBA00023242"/>
    </source>
</evidence>
<dbReference type="PANTHER" id="PTHR24200">
    <property type="entry name" value="TOUCAN, ISOFORM A"/>
    <property type="match status" value="1"/>
</dbReference>
<dbReference type="OrthoDB" id="10038993at2759"/>
<feature type="region of interest" description="Disordered" evidence="6">
    <location>
        <begin position="1303"/>
        <end position="1336"/>
    </location>
</feature>
<dbReference type="GO" id="GO:0005634">
    <property type="term" value="C:nucleus"/>
    <property type="evidence" value="ECO:0007669"/>
    <property type="project" value="UniProtKB-SubCell"/>
</dbReference>
<feature type="compositionally biased region" description="Polar residues" evidence="6">
    <location>
        <begin position="877"/>
        <end position="895"/>
    </location>
</feature>
<keyword evidence="3 5" id="KW-0175">Coiled coil</keyword>
<feature type="compositionally biased region" description="Low complexity" evidence="6">
    <location>
        <begin position="544"/>
        <end position="568"/>
    </location>
</feature>
<name>A0A8T1SQU4_CHESE</name>
<feature type="region of interest" description="Disordered" evidence="6">
    <location>
        <begin position="757"/>
        <end position="835"/>
    </location>
</feature>
<feature type="compositionally biased region" description="Basic and acidic residues" evidence="6">
    <location>
        <begin position="571"/>
        <end position="584"/>
    </location>
</feature>
<feature type="compositionally biased region" description="Low complexity" evidence="6">
    <location>
        <begin position="820"/>
        <end position="835"/>
    </location>
</feature>
<keyword evidence="8" id="KW-1185">Reference proteome</keyword>
<dbReference type="Proteomes" id="UP000765507">
    <property type="component" value="Unassembled WGS sequence"/>
</dbReference>
<feature type="region of interest" description="Disordered" evidence="6">
    <location>
        <begin position="223"/>
        <end position="259"/>
    </location>
</feature>
<dbReference type="GO" id="GO:0005737">
    <property type="term" value="C:cytoplasm"/>
    <property type="evidence" value="ECO:0007669"/>
    <property type="project" value="TreeGrafter"/>
</dbReference>
<evidence type="ECO:0000313" key="7">
    <source>
        <dbReference type="EMBL" id="KAG6931556.1"/>
    </source>
</evidence>
<evidence type="ECO:0000313" key="8">
    <source>
        <dbReference type="Proteomes" id="UP000765507"/>
    </source>
</evidence>
<keyword evidence="4" id="KW-0539">Nucleus</keyword>